<dbReference type="Proteomes" id="UP000244722">
    <property type="component" value="Unassembled WGS sequence"/>
</dbReference>
<evidence type="ECO:0000313" key="3">
    <source>
        <dbReference type="Proteomes" id="UP000244722"/>
    </source>
</evidence>
<evidence type="ECO:0008006" key="4">
    <source>
        <dbReference type="Google" id="ProtNLM"/>
    </source>
</evidence>
<feature type="signal peptide" evidence="1">
    <location>
        <begin position="1"/>
        <end position="23"/>
    </location>
</feature>
<accession>A0A2T6ZYT4</accession>
<dbReference type="EMBL" id="NESQ01000060">
    <property type="protein sequence ID" value="PUU80657.1"/>
    <property type="molecule type" value="Genomic_DNA"/>
</dbReference>
<keyword evidence="3" id="KW-1185">Reference proteome</keyword>
<proteinExistence type="predicted"/>
<feature type="chain" id="PRO_5015623764" description="Secreted protein" evidence="1">
    <location>
        <begin position="24"/>
        <end position="71"/>
    </location>
</feature>
<name>A0A2T6ZYT4_TUBBO</name>
<comment type="caution">
    <text evidence="2">The sequence shown here is derived from an EMBL/GenBank/DDBJ whole genome shotgun (WGS) entry which is preliminary data.</text>
</comment>
<protein>
    <recommendedName>
        <fullName evidence="4">Secreted protein</fullName>
    </recommendedName>
</protein>
<organism evidence="2 3">
    <name type="scientific">Tuber borchii</name>
    <name type="common">White truffle</name>
    <dbReference type="NCBI Taxonomy" id="42251"/>
    <lineage>
        <taxon>Eukaryota</taxon>
        <taxon>Fungi</taxon>
        <taxon>Dikarya</taxon>
        <taxon>Ascomycota</taxon>
        <taxon>Pezizomycotina</taxon>
        <taxon>Pezizomycetes</taxon>
        <taxon>Pezizales</taxon>
        <taxon>Tuberaceae</taxon>
        <taxon>Tuber</taxon>
    </lineage>
</organism>
<evidence type="ECO:0000313" key="2">
    <source>
        <dbReference type="EMBL" id="PUU80657.1"/>
    </source>
</evidence>
<keyword evidence="1" id="KW-0732">Signal</keyword>
<sequence length="71" mass="7819">MLHLSPIAIFHLLLVCSPPLLYNSSIFGSEWAGVMAGVASEFKTELIVSIEDYELRTSCWTSSYVPPQSAN</sequence>
<gene>
    <name evidence="2" type="ORF">B9Z19DRAFT_1123247</name>
</gene>
<reference evidence="2 3" key="1">
    <citation type="submission" date="2017-04" db="EMBL/GenBank/DDBJ databases">
        <title>Draft genome sequence of Tuber borchii Vittad., a whitish edible truffle.</title>
        <authorList>
            <consortium name="DOE Joint Genome Institute"/>
            <person name="Murat C."/>
            <person name="Kuo A."/>
            <person name="Barry K.W."/>
            <person name="Clum A."/>
            <person name="Dockter R.B."/>
            <person name="Fauchery L."/>
            <person name="Iotti M."/>
            <person name="Kohler A."/>
            <person name="Labutti K."/>
            <person name="Lindquist E.A."/>
            <person name="Lipzen A."/>
            <person name="Ohm R.A."/>
            <person name="Wang M."/>
            <person name="Grigoriev I.V."/>
            <person name="Zambonelli A."/>
            <person name="Martin F.M."/>
        </authorList>
    </citation>
    <scope>NUCLEOTIDE SEQUENCE [LARGE SCALE GENOMIC DNA]</scope>
    <source>
        <strain evidence="2 3">Tbo3840</strain>
    </source>
</reference>
<evidence type="ECO:0000256" key="1">
    <source>
        <dbReference type="SAM" id="SignalP"/>
    </source>
</evidence>
<dbReference type="AlphaFoldDB" id="A0A2T6ZYT4"/>